<evidence type="ECO:0000313" key="1">
    <source>
        <dbReference type="EMBL" id="ETZ25687.1"/>
    </source>
</evidence>
<sequence>MITLKINEAILGYDTITGEKLDLVTRTMGIIPVFDDIYKTGRSGIKLLTPTREVEAVLVDGTKAVVNIDDTIKTANKTQEIISSSGTTKVVAKETKVIDKATDITKASKNVEKVSDVSKNITDKVKNPLQDVSNIVDWNPVKKVDSSGEYLMNVLKNNKTNYYLDYKVAGYYASDIRNMTLTKFSEIGVKGKVKGKNVRMLIGDAKDAYSFYRARVVEIYKSYPKGIELVNGVPVEQ</sequence>
<gene>
    <name evidence="1" type="ORF">HMPREF2085_01709</name>
</gene>
<proteinExistence type="predicted"/>
<dbReference type="EMBL" id="JAOZ01000013">
    <property type="protein sequence ID" value="ETZ25687.1"/>
    <property type="molecule type" value="Genomic_DNA"/>
</dbReference>
<dbReference type="AlphaFoldDB" id="X7RYA4"/>
<accession>X7RYA4</accession>
<dbReference type="HOGENOM" id="CLU_1169313_0_0_0"/>
<comment type="caution">
    <text evidence="1">The sequence shown here is derived from an EMBL/GenBank/DDBJ whole genome shotgun (WGS) entry which is preliminary data.</text>
</comment>
<organism evidence="1">
    <name type="scientific">Fusobacterium nucleatum 13_3C</name>
    <dbReference type="NCBI Taxonomy" id="1357398"/>
    <lineage>
        <taxon>Bacteria</taxon>
        <taxon>Fusobacteriati</taxon>
        <taxon>Fusobacteriota</taxon>
        <taxon>Fusobacteriia</taxon>
        <taxon>Fusobacteriales</taxon>
        <taxon>Fusobacteriaceae</taxon>
        <taxon>Fusobacterium</taxon>
    </lineage>
</organism>
<protein>
    <recommendedName>
        <fullName evidence="2">Pre-toxin TG domain-containing protein</fullName>
    </recommendedName>
</protein>
<dbReference type="PATRIC" id="fig|1357398.3.peg.1693"/>
<name>X7RYA4_FUSNU</name>
<evidence type="ECO:0008006" key="2">
    <source>
        <dbReference type="Google" id="ProtNLM"/>
    </source>
</evidence>
<reference evidence="1" key="1">
    <citation type="submission" date="2014-01" db="EMBL/GenBank/DDBJ databases">
        <title>The Genome Sequence of Fusobacterium nucleatum 13_3C.</title>
        <authorList>
            <consortium name="The Broad Institute Genomics Platform"/>
            <person name="Earl A."/>
            <person name="Allen-Vercoe E."/>
            <person name="Daigneault M."/>
            <person name="Young S.K."/>
            <person name="Zeng Q."/>
            <person name="Gargeya S."/>
            <person name="Fitzgerald M."/>
            <person name="Abouelleil A."/>
            <person name="Alvarado L."/>
            <person name="Chapman S.B."/>
            <person name="Gainer-Dewar J."/>
            <person name="Goldberg J."/>
            <person name="Griggs A."/>
            <person name="Gujja S."/>
            <person name="Hansen M."/>
            <person name="Howarth C."/>
            <person name="Imamovic A."/>
            <person name="Ireland A."/>
            <person name="Larimer J."/>
            <person name="McCowan C."/>
            <person name="Murphy C."/>
            <person name="Pearson M."/>
            <person name="Poon T.W."/>
            <person name="Priest M."/>
            <person name="Roberts A."/>
            <person name="Saif S."/>
            <person name="Shea T."/>
            <person name="Sykes S."/>
            <person name="Wortman J."/>
            <person name="Nusbaum C."/>
            <person name="Birren B."/>
        </authorList>
    </citation>
    <scope>NUCLEOTIDE SEQUENCE [LARGE SCALE GENOMIC DNA]</scope>
    <source>
        <strain evidence="1">13_3C</strain>
    </source>
</reference>